<dbReference type="GO" id="GO:0005524">
    <property type="term" value="F:ATP binding"/>
    <property type="evidence" value="ECO:0007669"/>
    <property type="project" value="UniProtKB-KW"/>
</dbReference>
<comment type="subcellular location">
    <subcellularLocation>
        <location evidence="1">Membrane</location>
        <topology evidence="1">Multi-pass membrane protein</topology>
    </subcellularLocation>
</comment>
<keyword evidence="8 9" id="KW-0472">Membrane</keyword>
<evidence type="ECO:0000313" key="11">
    <source>
        <dbReference type="EMBL" id="CAI9104065.1"/>
    </source>
</evidence>
<feature type="transmembrane region" description="Helical" evidence="9">
    <location>
        <begin position="426"/>
        <end position="450"/>
    </location>
</feature>
<dbReference type="SUPFAM" id="SSF52540">
    <property type="entry name" value="P-loop containing nucleoside triphosphate hydrolases"/>
    <property type="match status" value="1"/>
</dbReference>
<keyword evidence="6" id="KW-0067">ATP-binding</keyword>
<evidence type="ECO:0000256" key="8">
    <source>
        <dbReference type="ARBA" id="ARBA00023136"/>
    </source>
</evidence>
<evidence type="ECO:0000256" key="3">
    <source>
        <dbReference type="ARBA" id="ARBA00022448"/>
    </source>
</evidence>
<dbReference type="GO" id="GO:0016020">
    <property type="term" value="C:membrane"/>
    <property type="evidence" value="ECO:0007669"/>
    <property type="project" value="UniProtKB-SubCell"/>
</dbReference>
<dbReference type="InterPro" id="IPR052215">
    <property type="entry name" value="Plant_ABCG"/>
</dbReference>
<evidence type="ECO:0000256" key="7">
    <source>
        <dbReference type="ARBA" id="ARBA00022989"/>
    </source>
</evidence>
<feature type="transmembrane region" description="Helical" evidence="9">
    <location>
        <begin position="540"/>
        <end position="561"/>
    </location>
</feature>
<evidence type="ECO:0000256" key="5">
    <source>
        <dbReference type="ARBA" id="ARBA00022741"/>
    </source>
</evidence>
<keyword evidence="3" id="KW-0813">Transport</keyword>
<keyword evidence="12" id="KW-1185">Reference proteome</keyword>
<name>A0AAV1D877_OLDCO</name>
<evidence type="ECO:0000256" key="9">
    <source>
        <dbReference type="SAM" id="Phobius"/>
    </source>
</evidence>
<protein>
    <submittedName>
        <fullName evidence="11">OLC1v1002674C1</fullName>
    </submittedName>
</protein>
<dbReference type="InterPro" id="IPR003439">
    <property type="entry name" value="ABC_transporter-like_ATP-bd"/>
</dbReference>
<dbReference type="Pfam" id="PF00005">
    <property type="entry name" value="ABC_tran"/>
    <property type="match status" value="1"/>
</dbReference>
<feature type="transmembrane region" description="Helical" evidence="9">
    <location>
        <begin position="392"/>
        <end position="414"/>
    </location>
</feature>
<organism evidence="11 12">
    <name type="scientific">Oldenlandia corymbosa var. corymbosa</name>
    <dbReference type="NCBI Taxonomy" id="529605"/>
    <lineage>
        <taxon>Eukaryota</taxon>
        <taxon>Viridiplantae</taxon>
        <taxon>Streptophyta</taxon>
        <taxon>Embryophyta</taxon>
        <taxon>Tracheophyta</taxon>
        <taxon>Spermatophyta</taxon>
        <taxon>Magnoliopsida</taxon>
        <taxon>eudicotyledons</taxon>
        <taxon>Gunneridae</taxon>
        <taxon>Pentapetalae</taxon>
        <taxon>asterids</taxon>
        <taxon>lamiids</taxon>
        <taxon>Gentianales</taxon>
        <taxon>Rubiaceae</taxon>
        <taxon>Rubioideae</taxon>
        <taxon>Spermacoceae</taxon>
        <taxon>Hedyotis-Oldenlandia complex</taxon>
        <taxon>Oldenlandia</taxon>
    </lineage>
</organism>
<dbReference type="InterPro" id="IPR043926">
    <property type="entry name" value="ABCG_dom"/>
</dbReference>
<dbReference type="InterPro" id="IPR003593">
    <property type="entry name" value="AAA+_ATPase"/>
</dbReference>
<gene>
    <name evidence="11" type="ORF">OLC1_LOCUS13078</name>
</gene>
<dbReference type="FunFam" id="3.40.50.300:FF:001533">
    <property type="entry name" value="ABC transporter G family member 11"/>
    <property type="match status" value="1"/>
</dbReference>
<dbReference type="PROSITE" id="PS50893">
    <property type="entry name" value="ABC_TRANSPORTER_2"/>
    <property type="match status" value="1"/>
</dbReference>
<dbReference type="PANTHER" id="PTHR48042">
    <property type="entry name" value="ABC TRANSPORTER G FAMILY MEMBER 11"/>
    <property type="match status" value="1"/>
</dbReference>
<comment type="similarity">
    <text evidence="2">Belongs to the ABC transporter superfamily. ABCG family. Eye pigment precursor importer (TC 3.A.1.204) subfamily.</text>
</comment>
<evidence type="ECO:0000256" key="6">
    <source>
        <dbReference type="ARBA" id="ARBA00022840"/>
    </source>
</evidence>
<evidence type="ECO:0000256" key="2">
    <source>
        <dbReference type="ARBA" id="ARBA00005814"/>
    </source>
</evidence>
<feature type="transmembrane region" description="Helical" evidence="9">
    <location>
        <begin position="512"/>
        <end position="533"/>
    </location>
</feature>
<feature type="transmembrane region" description="Helical" evidence="9">
    <location>
        <begin position="471"/>
        <end position="492"/>
    </location>
</feature>
<feature type="domain" description="ABC transporter" evidence="10">
    <location>
        <begin position="56"/>
        <end position="299"/>
    </location>
</feature>
<dbReference type="GO" id="GO:0140359">
    <property type="term" value="F:ABC-type transporter activity"/>
    <property type="evidence" value="ECO:0007669"/>
    <property type="project" value="InterPro"/>
</dbReference>
<keyword evidence="7 9" id="KW-1133">Transmembrane helix</keyword>
<dbReference type="Pfam" id="PF19055">
    <property type="entry name" value="ABC2_membrane_7"/>
    <property type="match status" value="1"/>
</dbReference>
<reference evidence="11" key="1">
    <citation type="submission" date="2023-03" db="EMBL/GenBank/DDBJ databases">
        <authorList>
            <person name="Julca I."/>
        </authorList>
    </citation>
    <scope>NUCLEOTIDE SEQUENCE</scope>
</reference>
<dbReference type="AlphaFoldDB" id="A0AAV1D877"/>
<evidence type="ECO:0000259" key="10">
    <source>
        <dbReference type="PROSITE" id="PS50893"/>
    </source>
</evidence>
<dbReference type="Proteomes" id="UP001161247">
    <property type="component" value="Chromosome 4"/>
</dbReference>
<dbReference type="PROSITE" id="PS00211">
    <property type="entry name" value="ABC_TRANSPORTER_1"/>
    <property type="match status" value="1"/>
</dbReference>
<sequence length="690" mass="75897">MASASHNVVPTPEADNDHEVRISGMELESSGINDDVNINDRMMQSNVSVGGGGLFITWEDLWVTVPDGKAKTRKPILGGVTGYARPGELLAIMGPSGSGKSTLLDALAGRLHPNTMQSGDILINGRRQQLAYGTSAYVTQDDALITTLTVMEAVYYSAQLQLSSSMSKSQKKERAEMVIKEFGLQDAMNTRIGGWGAKGLSGGQKRRVSICIEILTRPKLLFLDEPTSGLDSAAAYYVMSRIARQRRGKTIVASIHQPSSEVFNLFQNVCLLSSGKTVYFGPANAANEFFAANGFPCPTLQNPSDHFLNTINKDFDEDIEEGSTRKMPTEEAINILVNSYQSSQSYREVQKQVSEICTNETEVLEGNRNRANFIDQCLVLTRRSSVNMFRDIGYYWMRLAVYTAIALGLGTIFYHVVDSSPSSVQAIGSMLMFVSAFLTFMAIGGFPSFVEEMKVFQRERMNGHYDPGAFAIGNLLSAFPFLLLVSLIPGAIAYFLTGYQRGLDPGKVVDHFFYFVALLFACMMLVESLMMVIASLVPNFLMGIIVGAGVQGLMMLSGGFFRLADDLPKPVWKYPLYYIAFHTYAFQGLFKNEFLGRTFPNYPGAKPSIISGEMVLRNTFQIRLGHSKWVDLGILFGMVIIYRFLFFVIVRVGEKVKPNSGAALMSAQPLKKDKKIAGTGMTSAGTSPLI</sequence>
<evidence type="ECO:0000313" key="12">
    <source>
        <dbReference type="Proteomes" id="UP001161247"/>
    </source>
</evidence>
<keyword evidence="5" id="KW-0547">Nucleotide-binding</keyword>
<dbReference type="InterPro" id="IPR017871">
    <property type="entry name" value="ABC_transporter-like_CS"/>
</dbReference>
<dbReference type="CDD" id="cd03213">
    <property type="entry name" value="ABCG_EPDR"/>
    <property type="match status" value="1"/>
</dbReference>
<dbReference type="PANTHER" id="PTHR48042:SF1">
    <property type="entry name" value="ABC TRANSPORTER G FAMILY MEMBER 11-LIKE"/>
    <property type="match status" value="1"/>
</dbReference>
<dbReference type="InterPro" id="IPR013525">
    <property type="entry name" value="ABC2_TM"/>
</dbReference>
<accession>A0AAV1D877</accession>
<dbReference type="Pfam" id="PF01061">
    <property type="entry name" value="ABC2_membrane"/>
    <property type="match status" value="1"/>
</dbReference>
<feature type="transmembrane region" description="Helical" evidence="9">
    <location>
        <begin position="632"/>
        <end position="650"/>
    </location>
</feature>
<keyword evidence="4 9" id="KW-0812">Transmembrane</keyword>
<proteinExistence type="inferred from homology"/>
<dbReference type="SMART" id="SM00382">
    <property type="entry name" value="AAA"/>
    <property type="match status" value="1"/>
</dbReference>
<dbReference type="EMBL" id="OX459121">
    <property type="protein sequence ID" value="CAI9104065.1"/>
    <property type="molecule type" value="Genomic_DNA"/>
</dbReference>
<dbReference type="Gene3D" id="3.40.50.300">
    <property type="entry name" value="P-loop containing nucleotide triphosphate hydrolases"/>
    <property type="match status" value="1"/>
</dbReference>
<evidence type="ECO:0000256" key="4">
    <source>
        <dbReference type="ARBA" id="ARBA00022692"/>
    </source>
</evidence>
<dbReference type="GO" id="GO:0016887">
    <property type="term" value="F:ATP hydrolysis activity"/>
    <property type="evidence" value="ECO:0007669"/>
    <property type="project" value="InterPro"/>
</dbReference>
<dbReference type="InterPro" id="IPR027417">
    <property type="entry name" value="P-loop_NTPase"/>
</dbReference>
<evidence type="ECO:0000256" key="1">
    <source>
        <dbReference type="ARBA" id="ARBA00004141"/>
    </source>
</evidence>